<feature type="transmembrane region" description="Helical" evidence="1">
    <location>
        <begin position="77"/>
        <end position="100"/>
    </location>
</feature>
<accession>A0A4Z0P9M3</accession>
<dbReference type="Proteomes" id="UP000298337">
    <property type="component" value="Unassembled WGS sequence"/>
</dbReference>
<protein>
    <submittedName>
        <fullName evidence="3">DUF4974 domain-containing protein</fullName>
    </submittedName>
</protein>
<keyword evidence="4" id="KW-1185">Reference proteome</keyword>
<evidence type="ECO:0000256" key="1">
    <source>
        <dbReference type="SAM" id="Phobius"/>
    </source>
</evidence>
<evidence type="ECO:0000313" key="4">
    <source>
        <dbReference type="Proteomes" id="UP000298337"/>
    </source>
</evidence>
<keyword evidence="1" id="KW-1133">Transmembrane helix</keyword>
<proteinExistence type="predicted"/>
<dbReference type="OrthoDB" id="645173at2"/>
<dbReference type="PANTHER" id="PTHR30273">
    <property type="entry name" value="PERIPLASMIC SIGNAL SENSOR AND SIGMA FACTOR ACTIVATOR FECR-RELATED"/>
    <property type="match status" value="1"/>
</dbReference>
<dbReference type="PANTHER" id="PTHR30273:SF2">
    <property type="entry name" value="PROTEIN FECR"/>
    <property type="match status" value="1"/>
</dbReference>
<organism evidence="3 4">
    <name type="scientific">Hymenobacter fodinae</name>
    <dbReference type="NCBI Taxonomy" id="2510796"/>
    <lineage>
        <taxon>Bacteria</taxon>
        <taxon>Pseudomonadati</taxon>
        <taxon>Bacteroidota</taxon>
        <taxon>Cytophagia</taxon>
        <taxon>Cytophagales</taxon>
        <taxon>Hymenobacteraceae</taxon>
        <taxon>Hymenobacter</taxon>
    </lineage>
</organism>
<dbReference type="Gene3D" id="3.55.50.30">
    <property type="match status" value="1"/>
</dbReference>
<name>A0A4Z0P9M3_9BACT</name>
<keyword evidence="1" id="KW-0472">Membrane</keyword>
<feature type="domain" description="FecR protein" evidence="2">
    <location>
        <begin position="111"/>
        <end position="203"/>
    </location>
</feature>
<evidence type="ECO:0000313" key="3">
    <source>
        <dbReference type="EMBL" id="TGE08665.1"/>
    </source>
</evidence>
<dbReference type="EMBL" id="SRLA01000002">
    <property type="protein sequence ID" value="TGE08665.1"/>
    <property type="molecule type" value="Genomic_DNA"/>
</dbReference>
<dbReference type="InterPro" id="IPR012373">
    <property type="entry name" value="Ferrdict_sens_TM"/>
</dbReference>
<dbReference type="Pfam" id="PF04773">
    <property type="entry name" value="FecR"/>
    <property type="match status" value="1"/>
</dbReference>
<sequence>MFMKSRNFNFNRLPQRLIQYRRRRQMLRQRQREHWLDALAAATPDDDEFTDREQEAERRARILGGIRARTQPSARVLALWPALRIAAVLVPLLLAGALLWPRLQPPQLLHYATGVGEHREVVLPDSSHVWLRPRSELTCAARFGAVRNVQLRGEAFFDITKDPDHPFVVHTAKVNVKVLGTSFLVKAYPPLASATVLVRTGRVQVAHQQRQLAVLLPHDQLVYNDKNQQVTLTKNEFSSASPTSRHLTFEQASLPEILLELENYYPVHFQLRRGAPAVALTGTLDPSLSADQITDVLNVLLQRHHLRIVKHSAATYWVE</sequence>
<dbReference type="GO" id="GO:0016989">
    <property type="term" value="F:sigma factor antagonist activity"/>
    <property type="evidence" value="ECO:0007669"/>
    <property type="project" value="TreeGrafter"/>
</dbReference>
<keyword evidence="1" id="KW-0812">Transmembrane</keyword>
<dbReference type="Gene3D" id="2.60.120.1440">
    <property type="match status" value="1"/>
</dbReference>
<dbReference type="PIRSF" id="PIRSF018266">
    <property type="entry name" value="FecR"/>
    <property type="match status" value="1"/>
</dbReference>
<comment type="caution">
    <text evidence="3">The sequence shown here is derived from an EMBL/GenBank/DDBJ whole genome shotgun (WGS) entry which is preliminary data.</text>
</comment>
<dbReference type="InterPro" id="IPR006860">
    <property type="entry name" value="FecR"/>
</dbReference>
<evidence type="ECO:0000259" key="2">
    <source>
        <dbReference type="Pfam" id="PF04773"/>
    </source>
</evidence>
<gene>
    <name evidence="3" type="ORF">EU556_13305</name>
</gene>
<dbReference type="AlphaFoldDB" id="A0A4Z0P9M3"/>
<reference evidence="3 4" key="1">
    <citation type="submission" date="2019-04" db="EMBL/GenBank/DDBJ databases">
        <authorList>
            <person name="Feng G."/>
            <person name="Zhang J."/>
            <person name="Zhu H."/>
        </authorList>
    </citation>
    <scope>NUCLEOTIDE SEQUENCE [LARGE SCALE GENOMIC DNA]</scope>
    <source>
        <strain evidence="3 4">92R-1</strain>
    </source>
</reference>